<sequence>MGSSGSVDWGTETQSLAASVPEQDLPAALHDHAIGAGGWNPGADYVKLWAIDTPVVAGATLTGPVSSLAAYGKNTLSLVEIMAGSASSCAAVATTDYMNGKTPDKSELLLCGSTGAFGAGKSFIEKTLMKMGFSFLSKGNDTQVGIDAAANTGIEEVIGGAAGTLPYVPKGPVGDYVTDTFSGNAFDSVKNKDNTKQE</sequence>
<gene>
    <name evidence="1" type="ORF">IDM36_06540</name>
</gene>
<protein>
    <submittedName>
        <fullName evidence="1">Uncharacterized protein</fullName>
    </submittedName>
</protein>
<evidence type="ECO:0000313" key="1">
    <source>
        <dbReference type="EMBL" id="QPK02854.1"/>
    </source>
</evidence>
<proteinExistence type="predicted"/>
<dbReference type="EMBL" id="CP061801">
    <property type="protein sequence ID" value="QPK02854.1"/>
    <property type="molecule type" value="Genomic_DNA"/>
</dbReference>
<name>A0A7T0E0P0_9ENTR</name>
<accession>A0A7T0E0P0</accession>
<organism evidence="1">
    <name type="scientific">Enterobacter mori</name>
    <dbReference type="NCBI Taxonomy" id="539813"/>
    <lineage>
        <taxon>Bacteria</taxon>
        <taxon>Pseudomonadati</taxon>
        <taxon>Pseudomonadota</taxon>
        <taxon>Gammaproteobacteria</taxon>
        <taxon>Enterobacterales</taxon>
        <taxon>Enterobacteriaceae</taxon>
        <taxon>Enterobacter</taxon>
    </lineage>
</organism>
<reference evidence="1" key="1">
    <citation type="submission" date="2020-09" db="EMBL/GenBank/DDBJ databases">
        <title>First Report of a novel Colistin-Resistant species of Enterobacter cloacae complex Producing MCR-5 isolated from hospital sewage water.</title>
        <authorList>
            <person name="Zhou K."/>
        </authorList>
    </citation>
    <scope>NUCLEOTIDE SEQUENCE [LARGE SCALE GENOMIC DNA]</scope>
    <source>
        <strain evidence="1">HSW1412</strain>
    </source>
</reference>
<dbReference type="AlphaFoldDB" id="A0A7T0E0P0"/>